<dbReference type="EMBL" id="CP001351">
    <property type="protein sequence ID" value="ACL62853.1"/>
    <property type="molecule type" value="Genomic_DNA"/>
</dbReference>
<keyword evidence="1" id="KW-0732">Signal</keyword>
<dbReference type="KEGG" id="mno:Mnod_7823"/>
<dbReference type="GO" id="GO:0006508">
    <property type="term" value="P:proteolysis"/>
    <property type="evidence" value="ECO:0007669"/>
    <property type="project" value="InterPro"/>
</dbReference>
<geneLocation type="plasmid" evidence="2 3">
    <name>pMNOD02</name>
</geneLocation>
<dbReference type="Gene3D" id="3.40.50.1460">
    <property type="match status" value="1"/>
</dbReference>
<evidence type="ECO:0000313" key="3">
    <source>
        <dbReference type="Proteomes" id="UP000008207"/>
    </source>
</evidence>
<name>B8IXM1_METNO</name>
<feature type="signal peptide" evidence="1">
    <location>
        <begin position="1"/>
        <end position="27"/>
    </location>
</feature>
<dbReference type="GO" id="GO:0008233">
    <property type="term" value="F:peptidase activity"/>
    <property type="evidence" value="ECO:0007669"/>
    <property type="project" value="InterPro"/>
</dbReference>
<organism evidence="2 3">
    <name type="scientific">Methylobacterium nodulans (strain LMG 21967 / CNCM I-2342 / ORS 2060)</name>
    <dbReference type="NCBI Taxonomy" id="460265"/>
    <lineage>
        <taxon>Bacteria</taxon>
        <taxon>Pseudomonadati</taxon>
        <taxon>Pseudomonadota</taxon>
        <taxon>Alphaproteobacteria</taxon>
        <taxon>Hyphomicrobiales</taxon>
        <taxon>Methylobacteriaceae</taxon>
        <taxon>Methylobacterium</taxon>
    </lineage>
</organism>
<dbReference type="AlphaFoldDB" id="B8IXM1"/>
<keyword evidence="2" id="KW-0614">Plasmid</keyword>
<dbReference type="Proteomes" id="UP000008207">
    <property type="component" value="Plasmid pMNOD02"/>
</dbReference>
<evidence type="ECO:0000313" key="2">
    <source>
        <dbReference type="EMBL" id="ACL62853.1"/>
    </source>
</evidence>
<feature type="chain" id="PRO_5002874882" evidence="1">
    <location>
        <begin position="28"/>
        <end position="271"/>
    </location>
</feature>
<gene>
    <name evidence="2" type="ordered locus">Mnod_7823</name>
</gene>
<keyword evidence="3" id="KW-1185">Reference proteome</keyword>
<evidence type="ECO:0000256" key="1">
    <source>
        <dbReference type="SAM" id="SignalP"/>
    </source>
</evidence>
<dbReference type="HOGENOM" id="CLU_066237_1_0_5"/>
<accession>B8IXM1</accession>
<proteinExistence type="predicted"/>
<dbReference type="InterPro" id="IPR001096">
    <property type="entry name" value="Peptidase_C13"/>
</dbReference>
<reference evidence="3" key="1">
    <citation type="submission" date="2009-01" db="EMBL/GenBank/DDBJ databases">
        <title>Complete sequence of plasmid 2 of Methylobacterium nodulans ORS 2060.</title>
        <authorList>
            <consortium name="US DOE Joint Genome Institute"/>
            <person name="Lucas S."/>
            <person name="Copeland A."/>
            <person name="Lapidus A."/>
            <person name="Glavina del Rio T."/>
            <person name="Dalin E."/>
            <person name="Tice H."/>
            <person name="Bruce D."/>
            <person name="Goodwin L."/>
            <person name="Pitluck S."/>
            <person name="Sims D."/>
            <person name="Brettin T."/>
            <person name="Detter J.C."/>
            <person name="Han C."/>
            <person name="Larimer F."/>
            <person name="Land M."/>
            <person name="Hauser L."/>
            <person name="Kyrpides N."/>
            <person name="Ivanova N."/>
            <person name="Marx C.J."/>
            <person name="Richardson P."/>
        </authorList>
    </citation>
    <scope>NUCLEOTIDE SEQUENCE [LARGE SCALE GENOMIC DNA]</scope>
    <source>
        <strain evidence="3">LMG 21967 / CNCM I-2342 / ORS 2060</strain>
        <plasmid evidence="3">Plasmid pMNOD02</plasmid>
    </source>
</reference>
<protein>
    <submittedName>
        <fullName evidence="2">Peptidase C13, legumain asparaginyl peptidase</fullName>
    </submittedName>
</protein>
<sequence length="271" mass="28774">MPSRSTYLILAVLAWWAAAEGPGPVLAGGGIAAPQQTSPSPQSRQNSTETYIVSFGLFGGESVFESEARGAARILREWLRARPSPLVSFNSKWGGAATARTLAAALRTAGAAMDPDNGTLVVVLTSHGTPEGLAIVAGTTSDTLTPPDLRRMLDASGAKYRIVIISACYSGVFVPALADPRTLVITAAAADRPSFGCQDGARWTYFGDAFFNRSLRRAPDLETAFEGARRLVTARERRDGFEPSRPQLAGGSEVLALLARHNRPARSGFVR</sequence>
<dbReference type="InterPro" id="IPR029030">
    <property type="entry name" value="Caspase-like_dom_sf"/>
</dbReference>
<dbReference type="SUPFAM" id="SSF52129">
    <property type="entry name" value="Caspase-like"/>
    <property type="match status" value="1"/>
</dbReference>
<dbReference type="Pfam" id="PF01650">
    <property type="entry name" value="Peptidase_C13"/>
    <property type="match status" value="1"/>
</dbReference>